<feature type="active site" description="Proton donor" evidence="4">
    <location>
        <position position="537"/>
    </location>
</feature>
<evidence type="ECO:0000313" key="6">
    <source>
        <dbReference type="Proteomes" id="UP000321659"/>
    </source>
</evidence>
<reference evidence="5 6" key="1">
    <citation type="submission" date="2019-04" db="EMBL/GenBank/DDBJ databases">
        <title>In vitro growth and metabolic characteristics of meat-borne Lactobacillus algidus strains.</title>
        <authorList>
            <person name="Sade E."/>
            <person name="Per J."/>
            <person name="Tytti H."/>
            <person name="Johanna B.K."/>
        </authorList>
    </citation>
    <scope>NUCLEOTIDE SEQUENCE [LARGE SCALE GENOMIC DNA]</scope>
    <source>
        <strain evidence="5 6">LTS37-1</strain>
    </source>
</reference>
<dbReference type="EC" id="3.2.1.22" evidence="3"/>
<dbReference type="InterPro" id="IPR017853">
    <property type="entry name" value="GH"/>
</dbReference>
<dbReference type="Gene3D" id="3.20.20.70">
    <property type="entry name" value="Aldolase class I"/>
    <property type="match status" value="1"/>
</dbReference>
<dbReference type="SUPFAM" id="SSF51445">
    <property type="entry name" value="(Trans)glycosidases"/>
    <property type="match status" value="1"/>
</dbReference>
<protein>
    <recommendedName>
        <fullName evidence="3">Alpha-galactosidase</fullName>
        <ecNumber evidence="3">3.2.1.22</ecNumber>
    </recommendedName>
</protein>
<evidence type="ECO:0000256" key="2">
    <source>
        <dbReference type="ARBA" id="ARBA00023295"/>
    </source>
</evidence>
<evidence type="ECO:0000256" key="4">
    <source>
        <dbReference type="PIRSR" id="PIRSR005536-1"/>
    </source>
</evidence>
<keyword evidence="2 3" id="KW-0326">Glycosidase</keyword>
<dbReference type="PANTHER" id="PTHR43053">
    <property type="entry name" value="GLYCOSIDASE FAMILY 31"/>
    <property type="match status" value="1"/>
</dbReference>
<dbReference type="PANTHER" id="PTHR43053:SF3">
    <property type="entry name" value="ALPHA-GALACTOSIDASE C-RELATED"/>
    <property type="match status" value="1"/>
</dbReference>
<dbReference type="EMBL" id="SRRQ01000001">
    <property type="protein sequence ID" value="TWW11980.1"/>
    <property type="molecule type" value="Genomic_DNA"/>
</dbReference>
<organism evidence="5 6">
    <name type="scientific">Dellaglioa algida</name>
    <dbReference type="NCBI Taxonomy" id="105612"/>
    <lineage>
        <taxon>Bacteria</taxon>
        <taxon>Bacillati</taxon>
        <taxon>Bacillota</taxon>
        <taxon>Bacilli</taxon>
        <taxon>Lactobacillales</taxon>
        <taxon>Lactobacillaceae</taxon>
        <taxon>Dellaglioa</taxon>
    </lineage>
</organism>
<dbReference type="InterPro" id="IPR050985">
    <property type="entry name" value="Alpha-glycosidase_related"/>
</dbReference>
<dbReference type="Pfam" id="PF02065">
    <property type="entry name" value="Melibiase"/>
    <property type="match status" value="1"/>
</dbReference>
<dbReference type="InterPro" id="IPR013785">
    <property type="entry name" value="Aldolase_TIM"/>
</dbReference>
<comment type="similarity">
    <text evidence="3">Belongs to the glycosyl hydrolase.</text>
</comment>
<dbReference type="GO" id="GO:0004557">
    <property type="term" value="F:alpha-galactosidase activity"/>
    <property type="evidence" value="ECO:0007669"/>
    <property type="project" value="UniProtKB-UniRule"/>
</dbReference>
<evidence type="ECO:0000256" key="3">
    <source>
        <dbReference type="PIRNR" id="PIRNR005536"/>
    </source>
</evidence>
<dbReference type="AlphaFoldDB" id="A0A5C6MB21"/>
<dbReference type="Gene3D" id="2.70.98.60">
    <property type="entry name" value="alpha-galactosidase from lactobacil brevis"/>
    <property type="match status" value="1"/>
</dbReference>
<dbReference type="PRINTS" id="PR00743">
    <property type="entry name" value="GLHYDRLASE36"/>
</dbReference>
<keyword evidence="1 3" id="KW-0378">Hydrolase</keyword>
<comment type="catalytic activity">
    <reaction evidence="3">
        <text>Hydrolysis of terminal, non-reducing alpha-D-galactose residues in alpha-D-galactosides, including galactose oligosaccharides, galactomannans and galactolipids.</text>
        <dbReference type="EC" id="3.2.1.22"/>
    </reaction>
</comment>
<proteinExistence type="inferred from homology"/>
<feature type="active site" description="Nucleophile" evidence="4">
    <location>
        <position position="469"/>
    </location>
</feature>
<dbReference type="CDD" id="cd14791">
    <property type="entry name" value="GH36"/>
    <property type="match status" value="1"/>
</dbReference>
<dbReference type="InterPro" id="IPR038417">
    <property type="entry name" value="Alpga-gal_N_sf"/>
</dbReference>
<evidence type="ECO:0000256" key="1">
    <source>
        <dbReference type="ARBA" id="ARBA00022801"/>
    </source>
</evidence>
<dbReference type="RefSeq" id="WP_146302304.1">
    <property type="nucleotide sequence ID" value="NZ_JANXKU010000001.1"/>
</dbReference>
<dbReference type="GO" id="GO:0016052">
    <property type="term" value="P:carbohydrate catabolic process"/>
    <property type="evidence" value="ECO:0007669"/>
    <property type="project" value="InterPro"/>
</dbReference>
<dbReference type="PIRSF" id="PIRSF005536">
    <property type="entry name" value="Agal"/>
    <property type="match status" value="1"/>
</dbReference>
<evidence type="ECO:0000313" key="5">
    <source>
        <dbReference type="EMBL" id="TWW11980.1"/>
    </source>
</evidence>
<accession>A0A5C6MB21</accession>
<sequence>MNNKMIEVTSKSAQVNIIIKENQAFLGYIGEKTFLPNEWVEIVTSNKLGSFRLSEINVTGEEDHVHVMGKGAKQSGTAVGNDLLVTDDVVIEQEDSKILKITQKHERLNIEVETYYQLYNDTSVIRTWKKVINNSTNNIGLESIASLSLSGLLQNNFYNKDYAKNISLYLAHNGWTSEAQWVDQTLSDHGLVYMADGMDEEASSKRISITNNSSWSASEFSPQGMLHNQVTDETSIWQIENNGAWHFEITDAGDGSLLNIQLSGPEEYDNHWWKSIKPGEEFETVKVSYTQVKGNFEKAIGELTKYRRLIRRKSFDNSQMPVIFNDYMNGLMGDPTTKNEIPLIDKAHDVGAEYYVIDCGWYDSGDWWDSVGEWMPSFERFPNGIEELTTYIQDKGMVPGLWLEIEVMGINSQLANTLPDDWFFMRHGKRVKDIGRYHLDFRNNEVRKYATGIVERLVKDYHLGYIKMDYNTPTGIGTDYMSDSLGDGLLEHNRAYLDWIDSVFEEYPDLVIENCGSGGLRHDYAMLSRHSIQSLTDQTDYVRNGAIASVGSSIITPEQCAIWSYPLKNGDREEVIYNMINSMLGRIHQSGYLNRLTDERISLVKEGIDVYKGYRNMINKALPVWPTGLGRMDDKIISSGLQLDNEIILAIECSEYAGDNVVIDLSTYGNFTNAEIIYPVNDKEIEFGLVENKLSVDFKKDKMARLFKIYN</sequence>
<comment type="caution">
    <text evidence="5">The sequence shown here is derived from an EMBL/GenBank/DDBJ whole genome shotgun (WGS) entry which is preliminary data.</text>
</comment>
<gene>
    <name evidence="5" type="ORF">LABALGLTS371_01910</name>
</gene>
<name>A0A5C6MB21_9LACO</name>
<dbReference type="InterPro" id="IPR002252">
    <property type="entry name" value="Glyco_hydro_36"/>
</dbReference>
<dbReference type="Proteomes" id="UP000321659">
    <property type="component" value="Unassembled WGS sequence"/>
</dbReference>